<dbReference type="EMBL" id="ML994642">
    <property type="protein sequence ID" value="KAF2183549.1"/>
    <property type="molecule type" value="Genomic_DNA"/>
</dbReference>
<feature type="region of interest" description="Disordered" evidence="1">
    <location>
        <begin position="240"/>
        <end position="260"/>
    </location>
</feature>
<name>A0A6A6DZ44_9PEZI</name>
<accession>A0A6A6DZ44</accession>
<sequence>MIQGSKAPNPNTQTQITLITGSGPDGDGTIPDVYIKNKDGSRLVHLHDKNGHLDNESHRSFTVDNEKYADLNNFNFNAIRSGQPAYVTLVMENTDAICLSGIIVNGNGATYTWTGDMAHHCGAEWYQSRHAFGTSNHAPKCMWLDSDGTNKIVAKGISIHMPDFLGESGLIAQYDEKDDRLCKNTKRMTFWPQKDNGWEFDTFQPRLEYDGTGALLEPDNGIDRDERGYPDNTALWWREEGQKKRNHPRDFTELPNSNPFPDHVTVSHMDAHSARDLCESLTSRGGDFAAVHGKEKLFCDMTKKQLFDVCDEDITTACFDHEKRSFRDVGAKIRKRDLSFGDTIPEKNYKTNEVWK</sequence>
<organism evidence="2 3">
    <name type="scientific">Zopfia rhizophila CBS 207.26</name>
    <dbReference type="NCBI Taxonomy" id="1314779"/>
    <lineage>
        <taxon>Eukaryota</taxon>
        <taxon>Fungi</taxon>
        <taxon>Dikarya</taxon>
        <taxon>Ascomycota</taxon>
        <taxon>Pezizomycotina</taxon>
        <taxon>Dothideomycetes</taxon>
        <taxon>Dothideomycetes incertae sedis</taxon>
        <taxon>Zopfiaceae</taxon>
        <taxon>Zopfia</taxon>
    </lineage>
</organism>
<dbReference type="Proteomes" id="UP000800200">
    <property type="component" value="Unassembled WGS sequence"/>
</dbReference>
<proteinExistence type="predicted"/>
<evidence type="ECO:0000256" key="1">
    <source>
        <dbReference type="SAM" id="MobiDB-lite"/>
    </source>
</evidence>
<gene>
    <name evidence="2" type="ORF">K469DRAFT_582486</name>
</gene>
<protein>
    <submittedName>
        <fullName evidence="2">Uncharacterized protein</fullName>
    </submittedName>
</protein>
<dbReference type="OrthoDB" id="5365129at2759"/>
<reference evidence="2" key="1">
    <citation type="journal article" date="2020" name="Stud. Mycol.">
        <title>101 Dothideomycetes genomes: a test case for predicting lifestyles and emergence of pathogens.</title>
        <authorList>
            <person name="Haridas S."/>
            <person name="Albert R."/>
            <person name="Binder M."/>
            <person name="Bloem J."/>
            <person name="Labutti K."/>
            <person name="Salamov A."/>
            <person name="Andreopoulos B."/>
            <person name="Baker S."/>
            <person name="Barry K."/>
            <person name="Bills G."/>
            <person name="Bluhm B."/>
            <person name="Cannon C."/>
            <person name="Castanera R."/>
            <person name="Culley D."/>
            <person name="Daum C."/>
            <person name="Ezra D."/>
            <person name="Gonzalez J."/>
            <person name="Henrissat B."/>
            <person name="Kuo A."/>
            <person name="Liang C."/>
            <person name="Lipzen A."/>
            <person name="Lutzoni F."/>
            <person name="Magnuson J."/>
            <person name="Mondo S."/>
            <person name="Nolan M."/>
            <person name="Ohm R."/>
            <person name="Pangilinan J."/>
            <person name="Park H.-J."/>
            <person name="Ramirez L."/>
            <person name="Alfaro M."/>
            <person name="Sun H."/>
            <person name="Tritt A."/>
            <person name="Yoshinaga Y."/>
            <person name="Zwiers L.-H."/>
            <person name="Turgeon B."/>
            <person name="Goodwin S."/>
            <person name="Spatafora J."/>
            <person name="Crous P."/>
            <person name="Grigoriev I."/>
        </authorList>
    </citation>
    <scope>NUCLEOTIDE SEQUENCE</scope>
    <source>
        <strain evidence="2">CBS 207.26</strain>
    </source>
</reference>
<evidence type="ECO:0000313" key="3">
    <source>
        <dbReference type="Proteomes" id="UP000800200"/>
    </source>
</evidence>
<feature type="region of interest" description="Disordered" evidence="1">
    <location>
        <begin position="1"/>
        <end position="25"/>
    </location>
</feature>
<dbReference type="AlphaFoldDB" id="A0A6A6DZ44"/>
<feature type="compositionally biased region" description="Basic and acidic residues" evidence="1">
    <location>
        <begin position="240"/>
        <end position="252"/>
    </location>
</feature>
<feature type="compositionally biased region" description="Polar residues" evidence="1">
    <location>
        <begin position="1"/>
        <end position="20"/>
    </location>
</feature>
<evidence type="ECO:0000313" key="2">
    <source>
        <dbReference type="EMBL" id="KAF2183549.1"/>
    </source>
</evidence>
<keyword evidence="3" id="KW-1185">Reference proteome</keyword>